<organism evidence="2 3">
    <name type="scientific">Acrasis kona</name>
    <dbReference type="NCBI Taxonomy" id="1008807"/>
    <lineage>
        <taxon>Eukaryota</taxon>
        <taxon>Discoba</taxon>
        <taxon>Heterolobosea</taxon>
        <taxon>Tetramitia</taxon>
        <taxon>Eutetramitia</taxon>
        <taxon>Acrasidae</taxon>
        <taxon>Acrasis</taxon>
    </lineage>
</organism>
<name>A0AAW2YPP4_9EUKA</name>
<dbReference type="AlphaFoldDB" id="A0AAW2YPP4"/>
<dbReference type="Gene3D" id="2.30.30.140">
    <property type="match status" value="1"/>
</dbReference>
<comment type="caution">
    <text evidence="2">The sequence shown here is derived from an EMBL/GenBank/DDBJ whole genome shotgun (WGS) entry which is preliminary data.</text>
</comment>
<dbReference type="InterPro" id="IPR000313">
    <property type="entry name" value="PWWP_dom"/>
</dbReference>
<dbReference type="EMBL" id="JAOPGA020000511">
    <property type="protein sequence ID" value="KAL0479195.1"/>
    <property type="molecule type" value="Genomic_DNA"/>
</dbReference>
<dbReference type="CDD" id="cd05162">
    <property type="entry name" value="PWWP"/>
    <property type="match status" value="1"/>
</dbReference>
<dbReference type="SUPFAM" id="SSF63748">
    <property type="entry name" value="Tudor/PWWP/MBT"/>
    <property type="match status" value="1"/>
</dbReference>
<dbReference type="PROSITE" id="PS50812">
    <property type="entry name" value="PWWP"/>
    <property type="match status" value="1"/>
</dbReference>
<dbReference type="Proteomes" id="UP001431209">
    <property type="component" value="Unassembled WGS sequence"/>
</dbReference>
<evidence type="ECO:0000313" key="3">
    <source>
        <dbReference type="Proteomes" id="UP001431209"/>
    </source>
</evidence>
<reference evidence="2 3" key="1">
    <citation type="submission" date="2024-03" db="EMBL/GenBank/DDBJ databases">
        <title>The Acrasis kona genome and developmental transcriptomes reveal deep origins of eukaryotic multicellular pathways.</title>
        <authorList>
            <person name="Sheikh S."/>
            <person name="Fu C.-J."/>
            <person name="Brown M.W."/>
            <person name="Baldauf S.L."/>
        </authorList>
    </citation>
    <scope>NUCLEOTIDE SEQUENCE [LARGE SCALE GENOMIC DNA]</scope>
    <source>
        <strain evidence="2 3">ATCC MYA-3509</strain>
    </source>
</reference>
<evidence type="ECO:0000313" key="2">
    <source>
        <dbReference type="EMBL" id="KAL0479195.1"/>
    </source>
</evidence>
<gene>
    <name evidence="2" type="ORF">AKO1_009111</name>
</gene>
<accession>A0AAW2YPP4</accession>
<proteinExistence type="predicted"/>
<protein>
    <submittedName>
        <fullName evidence="2">Histone-lysine N-methyltransferase</fullName>
    </submittedName>
</protein>
<evidence type="ECO:0000259" key="1">
    <source>
        <dbReference type="PROSITE" id="PS50812"/>
    </source>
</evidence>
<sequence length="435" mass="49765">MTYNYKDLVWVLEKGYPWWPAMVVKEEWISNPPARPLGECILIKYFNHGGCKYILKRDLENTVLHFVEEETESFLDSISDEALTEAVTHAIVFSREKGMIVEDTTIDQLKAKIERMRLQDSLTLKILKLEELNDLKEHTKEELVIVADNAQTVLDAIRQSNIGGIVGNTSCFSLGLALWGFDLSITNKNPFGDADPDDSDETQARSTIPGALARWITSFLEDKSSMLQALSVWEQSELYKFLSERNYKGSSDDWFEYFWGLKRVGKHIKSSLTELEFSIFVTGRILELCASILDIEHKSNAMIPYDKKCNPPKTNHIRPDLMVQKRYIVVIAENKIEGSSDCITDHPDWLKLIFQVRCALEKRFIAKKQAQNEGVMGILIDREKAIHEGTGQDISELQDVRITGDLQAYRAGFFREICLPVYVPPFGWWVGLNEV</sequence>
<dbReference type="Pfam" id="PF00855">
    <property type="entry name" value="PWWP"/>
    <property type="match status" value="1"/>
</dbReference>
<feature type="domain" description="PWWP" evidence="1">
    <location>
        <begin position="5"/>
        <end position="53"/>
    </location>
</feature>
<keyword evidence="3" id="KW-1185">Reference proteome</keyword>